<sequence length="123" mass="13346">MTIASEFYDMAVEMLGDAEIGFDGTLTITSAVSNPGKPWNPGQTTEDVAIRLFYTDQKAGYVNGSPILKGEKVFLCYAPEGYNFGYVNGSGFTDHNGRKWKVNAVESIGAGNQDIVYYLKIGA</sequence>
<gene>
    <name evidence="1" type="ORF">vBKpn2P2_80</name>
</gene>
<accession>A0AAU8EE33</accession>
<organism evidence="1">
    <name type="scientific">Klebsiella phage vB_Kpn2-P2</name>
    <dbReference type="NCBI Taxonomy" id="3230849"/>
    <lineage>
        <taxon>Viruses</taxon>
    </lineage>
</organism>
<proteinExistence type="predicted"/>
<reference evidence="1" key="1">
    <citation type="submission" date="2024-05" db="EMBL/GenBank/DDBJ databases">
        <authorList>
            <person name="Ferriol-Gonzalez C."/>
            <person name="Concha-Eloko R."/>
            <person name="Bernabeu-Gimeno M."/>
            <person name="Fernandez-Cuenca F."/>
            <person name="Canada-Garcia J.E."/>
            <person name="Garcia-Cobos S."/>
            <person name="Sanjuan R."/>
            <person name="Domingo-Calap P."/>
        </authorList>
    </citation>
    <scope>NUCLEOTIDE SEQUENCE</scope>
</reference>
<name>A0AAU8EE33_9VIRU</name>
<protein>
    <submittedName>
        <fullName evidence="1">Head closure Hc1</fullName>
    </submittedName>
</protein>
<evidence type="ECO:0000313" key="1">
    <source>
        <dbReference type="EMBL" id="XCG96928.1"/>
    </source>
</evidence>
<dbReference type="EMBL" id="PP848851">
    <property type="protein sequence ID" value="XCG96928.1"/>
    <property type="molecule type" value="Genomic_DNA"/>
</dbReference>